<dbReference type="Proteomes" id="UP001153069">
    <property type="component" value="Unassembled WGS sequence"/>
</dbReference>
<dbReference type="OrthoDB" id="9987145at2759"/>
<organism evidence="1 2">
    <name type="scientific">Seminavis robusta</name>
    <dbReference type="NCBI Taxonomy" id="568900"/>
    <lineage>
        <taxon>Eukaryota</taxon>
        <taxon>Sar</taxon>
        <taxon>Stramenopiles</taxon>
        <taxon>Ochrophyta</taxon>
        <taxon>Bacillariophyta</taxon>
        <taxon>Bacillariophyceae</taxon>
        <taxon>Bacillariophycidae</taxon>
        <taxon>Naviculales</taxon>
        <taxon>Naviculaceae</taxon>
        <taxon>Seminavis</taxon>
    </lineage>
</organism>
<dbReference type="EMBL" id="CAICTM010001445">
    <property type="protein sequence ID" value="CAB9523710.1"/>
    <property type="molecule type" value="Genomic_DNA"/>
</dbReference>
<evidence type="ECO:0000313" key="2">
    <source>
        <dbReference type="Proteomes" id="UP001153069"/>
    </source>
</evidence>
<evidence type="ECO:0000313" key="1">
    <source>
        <dbReference type="EMBL" id="CAB9523710.1"/>
    </source>
</evidence>
<dbReference type="PANTHER" id="PTHR13617">
    <property type="entry name" value="PROTEIN ABHD18"/>
    <property type="match status" value="1"/>
</dbReference>
<sequence>MSIQTQQHQRQQQQEEETRSKSLWRSLLSVLWEFWSWLLSIPDLVFPIVNSLLPWGPKFFSQGYGDPDIYFKRLHQTIAAAAGGANGPYMTQHALKEGKNLHVKETRRKNGLVYSQGTFQSPMAALFPQESRYCQFVMVEPQQLHSANNDNNNSTTNDPPVYIFLFPSTGEMGNGMRLAMAERLAHKYGWASVIPTAAFYGSRKPRDQLLFFFNSVTNILLHSEGVIEEGMLLTNWIMSERSPHALVCHSGFSHGACTCAYTSVGSLLVGLDGSRMACAPYTGFASPGVLADGILQSVLQWRALAPSSKQHLFDLLDQSQISLLTCHTTQNNKVAVIRGMSFERDGVIQAKYTHEMQRQLAHVAADGHVPVQWLPGGHITAGITRPYFQQRLIEQAVQELIVKTTTTPANTTTTRAKED</sequence>
<reference evidence="1" key="1">
    <citation type="submission" date="2020-06" db="EMBL/GenBank/DDBJ databases">
        <authorList>
            <consortium name="Plant Systems Biology data submission"/>
        </authorList>
    </citation>
    <scope>NUCLEOTIDE SEQUENCE</scope>
    <source>
        <strain evidence="1">D6</strain>
    </source>
</reference>
<dbReference type="Pfam" id="PF09752">
    <property type="entry name" value="ABHD18"/>
    <property type="match status" value="1"/>
</dbReference>
<comment type="caution">
    <text evidence="1">The sequence shown here is derived from an EMBL/GenBank/DDBJ whole genome shotgun (WGS) entry which is preliminary data.</text>
</comment>
<dbReference type="AlphaFoldDB" id="A0A9N8ENS5"/>
<protein>
    <submittedName>
        <fullName evidence="1">Uncharacterized conserved protein (DUF2048)</fullName>
    </submittedName>
</protein>
<name>A0A9N8ENS5_9STRA</name>
<gene>
    <name evidence="1" type="ORF">SEMRO_1447_G273540.1</name>
</gene>
<accession>A0A9N8ENS5</accession>
<proteinExistence type="predicted"/>
<dbReference type="PANTHER" id="PTHR13617:SF14">
    <property type="entry name" value="PROTEIN ABHD18"/>
    <property type="match status" value="1"/>
</dbReference>
<keyword evidence="2" id="KW-1185">Reference proteome</keyword>
<dbReference type="InterPro" id="IPR019149">
    <property type="entry name" value="ABHD18"/>
</dbReference>